<sequence>MATAAAVVALTAGLLQTAVQAQPSKPAHAGGHSTAASAAPMPSGGMDMKAMMKESNEKMAGMSMTGKPDVDFAMMMRIHHQGAIQMSEAELKDGKDPEMKKMARKIISDQKKEIAQLDKFLAKQGHSMDMMKK</sequence>
<dbReference type="PANTHER" id="PTHR36933:SF1">
    <property type="entry name" value="SLL0788 PROTEIN"/>
    <property type="match status" value="1"/>
</dbReference>
<keyword evidence="5" id="KW-1185">Reference proteome</keyword>
<keyword evidence="2" id="KW-0732">Signal</keyword>
<dbReference type="EMBL" id="VOBQ01000021">
    <property type="protein sequence ID" value="TWO68110.1"/>
    <property type="molecule type" value="Genomic_DNA"/>
</dbReference>
<evidence type="ECO:0000259" key="3">
    <source>
        <dbReference type="Pfam" id="PF03713"/>
    </source>
</evidence>
<feature type="region of interest" description="Disordered" evidence="1">
    <location>
        <begin position="23"/>
        <end position="48"/>
    </location>
</feature>
<dbReference type="PANTHER" id="PTHR36933">
    <property type="entry name" value="SLL0788 PROTEIN"/>
    <property type="match status" value="1"/>
</dbReference>
<name>A0A562ZHP2_9BURK</name>
<organism evidence="4 5">
    <name type="scientific">Caenimonas sedimenti</name>
    <dbReference type="NCBI Taxonomy" id="2596921"/>
    <lineage>
        <taxon>Bacteria</taxon>
        <taxon>Pseudomonadati</taxon>
        <taxon>Pseudomonadota</taxon>
        <taxon>Betaproteobacteria</taxon>
        <taxon>Burkholderiales</taxon>
        <taxon>Comamonadaceae</taxon>
        <taxon>Caenimonas</taxon>
    </lineage>
</organism>
<proteinExistence type="predicted"/>
<feature type="chain" id="PRO_5022132956" evidence="2">
    <location>
        <begin position="22"/>
        <end position="133"/>
    </location>
</feature>
<dbReference type="Pfam" id="PF03713">
    <property type="entry name" value="DUF305"/>
    <property type="match status" value="1"/>
</dbReference>
<gene>
    <name evidence="4" type="ORF">FN976_24015</name>
</gene>
<evidence type="ECO:0000313" key="5">
    <source>
        <dbReference type="Proteomes" id="UP000318199"/>
    </source>
</evidence>
<evidence type="ECO:0000256" key="1">
    <source>
        <dbReference type="SAM" id="MobiDB-lite"/>
    </source>
</evidence>
<evidence type="ECO:0000313" key="4">
    <source>
        <dbReference type="EMBL" id="TWO68110.1"/>
    </source>
</evidence>
<dbReference type="Proteomes" id="UP000318199">
    <property type="component" value="Unassembled WGS sequence"/>
</dbReference>
<dbReference type="AlphaFoldDB" id="A0A562ZHP2"/>
<feature type="compositionally biased region" description="Low complexity" evidence="1">
    <location>
        <begin position="23"/>
        <end position="40"/>
    </location>
</feature>
<dbReference type="InterPro" id="IPR012347">
    <property type="entry name" value="Ferritin-like"/>
</dbReference>
<dbReference type="Gene3D" id="1.20.1260.10">
    <property type="match status" value="1"/>
</dbReference>
<dbReference type="InterPro" id="IPR005183">
    <property type="entry name" value="DUF305_CopM-like"/>
</dbReference>
<protein>
    <submittedName>
        <fullName evidence="4">DUF305 domain-containing protein</fullName>
    </submittedName>
</protein>
<feature type="signal peptide" evidence="2">
    <location>
        <begin position="1"/>
        <end position="21"/>
    </location>
</feature>
<feature type="domain" description="DUF305" evidence="3">
    <location>
        <begin position="28"/>
        <end position="120"/>
    </location>
</feature>
<dbReference type="OrthoDB" id="8603558at2"/>
<reference evidence="4 5" key="1">
    <citation type="submission" date="2019-07" db="EMBL/GenBank/DDBJ databases">
        <title>Caenimonas sedimenti sp. nov., isolated from activated sludge.</title>
        <authorList>
            <person name="Xu J."/>
        </authorList>
    </citation>
    <scope>NUCLEOTIDE SEQUENCE [LARGE SCALE GENOMIC DNA]</scope>
    <source>
        <strain evidence="4 5">HX-9-20</strain>
    </source>
</reference>
<evidence type="ECO:0000256" key="2">
    <source>
        <dbReference type="SAM" id="SignalP"/>
    </source>
</evidence>
<accession>A0A562ZHP2</accession>
<comment type="caution">
    <text evidence="4">The sequence shown here is derived from an EMBL/GenBank/DDBJ whole genome shotgun (WGS) entry which is preliminary data.</text>
</comment>